<keyword evidence="2" id="KW-0472">Membrane</keyword>
<evidence type="ECO:0000313" key="3">
    <source>
        <dbReference type="EMBL" id="OGD13647.1"/>
    </source>
</evidence>
<dbReference type="PANTHER" id="PTHR33219:SF14">
    <property type="entry name" value="PROTEIN COFACTOR ASSEMBLY OF COMPLEX C SUBUNIT B CCB3, CHLOROPLASTIC-RELATED"/>
    <property type="match status" value="1"/>
</dbReference>
<dbReference type="EMBL" id="MEYH01000105">
    <property type="protein sequence ID" value="OGD13647.1"/>
    <property type="molecule type" value="Genomic_DNA"/>
</dbReference>
<sequence length="89" mass="10329">MLLLIQIINTVFRLYSYLILARIFLTWMPIDSYNPVVRFIYRVTEPVLAPFRIIFPLGGMGLDLSPIIVFFLLNLLQRALINILVSIAF</sequence>
<evidence type="ECO:0000256" key="1">
    <source>
        <dbReference type="ARBA" id="ARBA00010894"/>
    </source>
</evidence>
<evidence type="ECO:0008006" key="5">
    <source>
        <dbReference type="Google" id="ProtNLM"/>
    </source>
</evidence>
<keyword evidence="2" id="KW-1133">Transmembrane helix</keyword>
<dbReference type="STRING" id="1797291.A2V47_06610"/>
<proteinExistence type="inferred from homology"/>
<dbReference type="Proteomes" id="UP000177701">
    <property type="component" value="Unassembled WGS sequence"/>
</dbReference>
<keyword evidence="2" id="KW-0812">Transmembrane</keyword>
<comment type="similarity">
    <text evidence="1">Belongs to the YggT family.</text>
</comment>
<dbReference type="AlphaFoldDB" id="A0A1F5A721"/>
<evidence type="ECO:0000313" key="4">
    <source>
        <dbReference type="Proteomes" id="UP000177701"/>
    </source>
</evidence>
<dbReference type="PANTHER" id="PTHR33219">
    <property type="entry name" value="YLMG HOMOLOG PROTEIN 2, CHLOROPLASTIC"/>
    <property type="match status" value="1"/>
</dbReference>
<gene>
    <name evidence="3" type="ORF">A2V47_06610</name>
</gene>
<dbReference type="InterPro" id="IPR003425">
    <property type="entry name" value="CCB3/YggT"/>
</dbReference>
<feature type="transmembrane region" description="Helical" evidence="2">
    <location>
        <begin position="12"/>
        <end position="30"/>
    </location>
</feature>
<protein>
    <recommendedName>
        <fullName evidence="5">YggT family protein</fullName>
    </recommendedName>
</protein>
<comment type="caution">
    <text evidence="3">The sequence shown here is derived from an EMBL/GenBank/DDBJ whole genome shotgun (WGS) entry which is preliminary data.</text>
</comment>
<organism evidence="3 4">
    <name type="scientific">Candidatus Sediminicultor quintus</name>
    <dbReference type="NCBI Taxonomy" id="1797291"/>
    <lineage>
        <taxon>Bacteria</taxon>
        <taxon>Pseudomonadati</taxon>
        <taxon>Atribacterota</taxon>
        <taxon>Candidatus Phoenicimicrobiia</taxon>
        <taxon>Candidatus Pheonicimicrobiales</taxon>
        <taxon>Candidatus Phoenicimicrobiaceae</taxon>
        <taxon>Candidatus Sediminicultor</taxon>
    </lineage>
</organism>
<name>A0A1F5A721_9BACT</name>
<reference evidence="3 4" key="1">
    <citation type="journal article" date="2016" name="Nat. Commun.">
        <title>Thousands of microbial genomes shed light on interconnected biogeochemical processes in an aquifer system.</title>
        <authorList>
            <person name="Anantharaman K."/>
            <person name="Brown C.T."/>
            <person name="Hug L.A."/>
            <person name="Sharon I."/>
            <person name="Castelle C.J."/>
            <person name="Probst A.J."/>
            <person name="Thomas B.C."/>
            <person name="Singh A."/>
            <person name="Wilkins M.J."/>
            <person name="Karaoz U."/>
            <person name="Brodie E.L."/>
            <person name="Williams K.H."/>
            <person name="Hubbard S.S."/>
            <person name="Banfield J.F."/>
        </authorList>
    </citation>
    <scope>NUCLEOTIDE SEQUENCE [LARGE SCALE GENOMIC DNA]</scope>
</reference>
<dbReference type="Pfam" id="PF02325">
    <property type="entry name" value="CCB3_YggT"/>
    <property type="match status" value="1"/>
</dbReference>
<evidence type="ECO:0000256" key="2">
    <source>
        <dbReference type="SAM" id="Phobius"/>
    </source>
</evidence>
<accession>A0A1F5A721</accession>
<dbReference type="GO" id="GO:0016020">
    <property type="term" value="C:membrane"/>
    <property type="evidence" value="ECO:0007669"/>
    <property type="project" value="InterPro"/>
</dbReference>
<feature type="transmembrane region" description="Helical" evidence="2">
    <location>
        <begin position="50"/>
        <end position="73"/>
    </location>
</feature>